<feature type="domain" description="Enoyl reductase (ER)" evidence="2">
    <location>
        <begin position="17"/>
        <end position="333"/>
    </location>
</feature>
<dbReference type="Proteomes" id="UP001220964">
    <property type="component" value="Unassembled WGS sequence"/>
</dbReference>
<dbReference type="InterPro" id="IPR045010">
    <property type="entry name" value="MDR_fam"/>
</dbReference>
<keyword evidence="4" id="KW-1185">Reference proteome</keyword>
<dbReference type="Gene3D" id="3.40.50.720">
    <property type="entry name" value="NAD(P)-binding Rossmann-like Domain"/>
    <property type="match status" value="1"/>
</dbReference>
<comment type="caution">
    <text evidence="3">The sequence shown here is derived from an EMBL/GenBank/DDBJ whole genome shotgun (WGS) entry which is preliminary data.</text>
</comment>
<organism evidence="3 4">
    <name type="scientific">Psychromarinibacter sediminicola</name>
    <dbReference type="NCBI Taxonomy" id="3033385"/>
    <lineage>
        <taxon>Bacteria</taxon>
        <taxon>Pseudomonadati</taxon>
        <taxon>Pseudomonadota</taxon>
        <taxon>Alphaproteobacteria</taxon>
        <taxon>Rhodobacterales</taxon>
        <taxon>Paracoccaceae</taxon>
        <taxon>Psychromarinibacter</taxon>
    </lineage>
</organism>
<dbReference type="InterPro" id="IPR041694">
    <property type="entry name" value="ADH_N_2"/>
</dbReference>
<protein>
    <submittedName>
        <fullName evidence="3">NADP-dependent oxidoreductase</fullName>
    </submittedName>
</protein>
<dbReference type="InterPro" id="IPR013149">
    <property type="entry name" value="ADH-like_C"/>
</dbReference>
<dbReference type="AlphaFoldDB" id="A0AAE3NVI3"/>
<dbReference type="PANTHER" id="PTHR43205">
    <property type="entry name" value="PROSTAGLANDIN REDUCTASE"/>
    <property type="match status" value="1"/>
</dbReference>
<dbReference type="Pfam" id="PF16884">
    <property type="entry name" value="ADH_N_2"/>
    <property type="match status" value="1"/>
</dbReference>
<accession>A0AAE3NVI3</accession>
<keyword evidence="1" id="KW-0560">Oxidoreductase</keyword>
<evidence type="ECO:0000259" key="2">
    <source>
        <dbReference type="SMART" id="SM00829"/>
    </source>
</evidence>
<dbReference type="InterPro" id="IPR020843">
    <property type="entry name" value="ER"/>
</dbReference>
<proteinExistence type="predicted"/>
<dbReference type="InterPro" id="IPR036291">
    <property type="entry name" value="NAD(P)-bd_dom_sf"/>
</dbReference>
<name>A0AAE3NVI3_9RHOB</name>
<dbReference type="InterPro" id="IPR011032">
    <property type="entry name" value="GroES-like_sf"/>
</dbReference>
<evidence type="ECO:0000313" key="4">
    <source>
        <dbReference type="Proteomes" id="UP001220964"/>
    </source>
</evidence>
<dbReference type="SMART" id="SM00829">
    <property type="entry name" value="PKS_ER"/>
    <property type="match status" value="1"/>
</dbReference>
<gene>
    <name evidence="3" type="ORF">P1J78_13425</name>
</gene>
<sequence>MTQCQRIVLASRPQGDAAPENFRLETAELPAPEEGEVLLRTIWLSLDPYMRGRMNAGPSYAPPVEIGEAMAGQVVAEVVESRDSRLQAGDIVLAGIGWASHGVAEARLLRKLDPELAPVSTALGVLGMPGHTAWVGLNDILRMDSGETIVIGAATGAVGSVAGQLAKRAGLKPVGIAGGAEKCAYAVEHLGYDVCLDHRDPGMAEELAAVTPQGVDCYYENVGGDVLQAVLPRMNDHGRIAVCGMVAWYSAGGGGEALTVPGIWRTILVKRLRVQGFLVFDHANRLQPFLDEVGPLVGAGEIHYRESVAEGLEAAPEAFLEMLTGGNFGKQLVRVGSDP</sequence>
<dbReference type="Pfam" id="PF00107">
    <property type="entry name" value="ADH_zinc_N"/>
    <property type="match status" value="1"/>
</dbReference>
<evidence type="ECO:0000313" key="3">
    <source>
        <dbReference type="EMBL" id="MDF0601740.1"/>
    </source>
</evidence>
<reference evidence="3" key="1">
    <citation type="submission" date="2023-03" db="EMBL/GenBank/DDBJ databases">
        <title>Multiphase analysis and comparison of six strains from genera Psychromarinibacter, Lutimaribacter, and Maritimibacter, including a novel species: Psychromarinibacter sediminicola sp. nov.</title>
        <authorList>
            <person name="Wang Y.-H."/>
            <person name="Ye M.-Q."/>
            <person name="Du Z.-J."/>
        </authorList>
    </citation>
    <scope>NUCLEOTIDE SEQUENCE</scope>
    <source>
        <strain evidence="3">C21-152</strain>
    </source>
</reference>
<evidence type="ECO:0000256" key="1">
    <source>
        <dbReference type="ARBA" id="ARBA00023002"/>
    </source>
</evidence>
<dbReference type="GO" id="GO:0016628">
    <property type="term" value="F:oxidoreductase activity, acting on the CH-CH group of donors, NAD or NADP as acceptor"/>
    <property type="evidence" value="ECO:0007669"/>
    <property type="project" value="InterPro"/>
</dbReference>
<dbReference type="CDD" id="cd05288">
    <property type="entry name" value="PGDH"/>
    <property type="match status" value="1"/>
</dbReference>
<dbReference type="SUPFAM" id="SSF51735">
    <property type="entry name" value="NAD(P)-binding Rossmann-fold domains"/>
    <property type="match status" value="1"/>
</dbReference>
<dbReference type="PANTHER" id="PTHR43205:SF7">
    <property type="entry name" value="PROSTAGLANDIN REDUCTASE 1"/>
    <property type="match status" value="1"/>
</dbReference>
<dbReference type="EMBL" id="JARGYC010000033">
    <property type="protein sequence ID" value="MDF0601740.1"/>
    <property type="molecule type" value="Genomic_DNA"/>
</dbReference>
<dbReference type="SUPFAM" id="SSF50129">
    <property type="entry name" value="GroES-like"/>
    <property type="match status" value="1"/>
</dbReference>
<dbReference type="RefSeq" id="WP_275567881.1">
    <property type="nucleotide sequence ID" value="NZ_JARGYC010000033.1"/>
</dbReference>
<dbReference type="Gene3D" id="3.90.180.10">
    <property type="entry name" value="Medium-chain alcohol dehydrogenases, catalytic domain"/>
    <property type="match status" value="1"/>
</dbReference>
<dbReference type="FunFam" id="3.40.50.720:FF:000121">
    <property type="entry name" value="Prostaglandin reductase 2"/>
    <property type="match status" value="1"/>
</dbReference>